<evidence type="ECO:0000256" key="1">
    <source>
        <dbReference type="SAM" id="SignalP"/>
    </source>
</evidence>
<dbReference type="InterPro" id="IPR000073">
    <property type="entry name" value="AB_hydrolase_1"/>
</dbReference>
<dbReference type="Proteomes" id="UP000051757">
    <property type="component" value="Unassembled WGS sequence"/>
</dbReference>
<evidence type="ECO:0000259" key="2">
    <source>
        <dbReference type="Pfam" id="PF12697"/>
    </source>
</evidence>
<accession>A0A0R0B399</accession>
<dbReference type="Pfam" id="PF12697">
    <property type="entry name" value="Abhydrolase_6"/>
    <property type="match status" value="1"/>
</dbReference>
<proteinExistence type="predicted"/>
<dbReference type="Gene3D" id="3.40.50.1820">
    <property type="entry name" value="alpha/beta hydrolase"/>
    <property type="match status" value="1"/>
</dbReference>
<feature type="signal peptide" evidence="1">
    <location>
        <begin position="1"/>
        <end position="23"/>
    </location>
</feature>
<dbReference type="OrthoDB" id="869379at2"/>
<feature type="domain" description="AB hydrolase-1" evidence="2">
    <location>
        <begin position="354"/>
        <end position="616"/>
    </location>
</feature>
<dbReference type="EMBL" id="LLXV01000021">
    <property type="protein sequence ID" value="KRG51629.1"/>
    <property type="molecule type" value="Genomic_DNA"/>
</dbReference>
<sequence length="638" mass="69109">MAQNTIRVAAVLCAALLSGCAMVKIKNVSPERYFEQRRGDILSTGELSPATRQEMGLLSLDTKACLSAPEPCSGTLTGSEEIKSADSLAAAAELWVAHAAELSRTSPDSDRTMDAWLKAARYSYAYFLVFQQNASRLAPRDRDTQIRDYYNYAVENVTASLFRRYRRGEHSNLTSESLPTPAGWSLKLDMSGLREIGDVPIPRELLAASSIGFGGIRNAYRRDGFGAEMVAALPPGTSSPQRSLVSDFPLAGGYSAMPTPNVTCLLDFHGDDVQQVLASRSATLRAFDPLLESAAAIKGENVPLAANFTAGYGVWLARSNFATEAIRTLLDMDKSLDKPHLYMLQPFDPNRRVVLMLHGLASSPEAWVNTANDVLGDDDLRARYQVWLMYYPTNLPLPYNHQAIRETVLKTLKDMDPSGAAKASHGMVVVGHSMGGLLTRLMVSSSNGTHLLDQTLQELRSKGDDASKVREELAPLLEFDPMPEVRRAVFIATPHLGTPSAEGVLAAIVSRLSSIPQGLSTRYSASAAVMAAVSGRLPVSIDNLKESDPFVKDIAELPISPDVVYHSIIAVKNPTNLATATDGFVPYRSAHLASAASEKVIVSGHSVQQTPEAVLELRRILRMDAGLEAPQSEPARSE</sequence>
<protein>
    <recommendedName>
        <fullName evidence="2">AB hydrolase-1 domain-containing protein</fullName>
    </recommendedName>
</protein>
<keyword evidence="1" id="KW-0732">Signal</keyword>
<organism evidence="3 4">
    <name type="scientific">Stenotrophomonas beteli</name>
    <dbReference type="NCBI Taxonomy" id="3384461"/>
    <lineage>
        <taxon>Bacteria</taxon>
        <taxon>Pseudomonadati</taxon>
        <taxon>Pseudomonadota</taxon>
        <taxon>Gammaproteobacteria</taxon>
        <taxon>Lysobacterales</taxon>
        <taxon>Lysobacteraceae</taxon>
        <taxon>Stenotrophomonas</taxon>
        <taxon>Stenotrophomonas maltophilia group</taxon>
    </lineage>
</organism>
<comment type="caution">
    <text evidence="3">The sequence shown here is derived from an EMBL/GenBank/DDBJ whole genome shotgun (WGS) entry which is preliminary data.</text>
</comment>
<evidence type="ECO:0000313" key="4">
    <source>
        <dbReference type="Proteomes" id="UP000051757"/>
    </source>
</evidence>
<dbReference type="InterPro" id="IPR029058">
    <property type="entry name" value="AB_hydrolase_fold"/>
</dbReference>
<evidence type="ECO:0000313" key="3">
    <source>
        <dbReference type="EMBL" id="KRG51629.1"/>
    </source>
</evidence>
<dbReference type="PROSITE" id="PS51257">
    <property type="entry name" value="PROKAR_LIPOPROTEIN"/>
    <property type="match status" value="1"/>
</dbReference>
<name>A0A0R0B399_9GAMM</name>
<reference evidence="3 4" key="1">
    <citation type="journal article" date="2016" name="Front. Microbiol.">
        <title>Genome Sequence of Type Strains of Genus Stenotrophomonas.</title>
        <authorList>
            <person name="Patil P.P."/>
            <person name="Midha S."/>
            <person name="Kumar S."/>
            <person name="Patil P.B."/>
        </authorList>
    </citation>
    <scope>NUCLEOTIDE SEQUENCE [LARGE SCALE GENOMIC DNA]</scope>
    <source>
        <strain evidence="3 4">LMG 978</strain>
    </source>
</reference>
<dbReference type="SUPFAM" id="SSF53474">
    <property type="entry name" value="alpha/beta-Hydrolases"/>
    <property type="match status" value="1"/>
</dbReference>
<dbReference type="AlphaFoldDB" id="A0A0R0B399"/>
<keyword evidence="4" id="KW-1185">Reference proteome</keyword>
<gene>
    <name evidence="3" type="ORF">ARC23_07900</name>
</gene>
<feature type="chain" id="PRO_5006391767" description="AB hydrolase-1 domain-containing protein" evidence="1">
    <location>
        <begin position="24"/>
        <end position="638"/>
    </location>
</feature>